<name>A0A9X2KLL8_9SPHN</name>
<dbReference type="RefSeq" id="WP_254294485.1">
    <property type="nucleotide sequence ID" value="NZ_JAMLDX010000012.1"/>
</dbReference>
<feature type="compositionally biased region" description="Basic and acidic residues" evidence="1">
    <location>
        <begin position="198"/>
        <end position="208"/>
    </location>
</feature>
<evidence type="ECO:0000256" key="1">
    <source>
        <dbReference type="SAM" id="MobiDB-lite"/>
    </source>
</evidence>
<protein>
    <submittedName>
        <fullName evidence="2">Uncharacterized protein</fullName>
    </submittedName>
</protein>
<keyword evidence="3" id="KW-1185">Reference proteome</keyword>
<comment type="caution">
    <text evidence="2">The sequence shown here is derived from an EMBL/GenBank/DDBJ whole genome shotgun (WGS) entry which is preliminary data.</text>
</comment>
<feature type="region of interest" description="Disordered" evidence="1">
    <location>
        <begin position="183"/>
        <end position="208"/>
    </location>
</feature>
<evidence type="ECO:0000313" key="3">
    <source>
        <dbReference type="Proteomes" id="UP001139451"/>
    </source>
</evidence>
<dbReference type="Proteomes" id="UP001139451">
    <property type="component" value="Unassembled WGS sequence"/>
</dbReference>
<evidence type="ECO:0000313" key="2">
    <source>
        <dbReference type="EMBL" id="MCP3731679.1"/>
    </source>
</evidence>
<reference evidence="2" key="1">
    <citation type="submission" date="2022-05" db="EMBL/GenBank/DDBJ databases">
        <title>Sphingomonas sp. strain MG17 Genome sequencing and assembly.</title>
        <authorList>
            <person name="Kim I."/>
        </authorList>
    </citation>
    <scope>NUCLEOTIDE SEQUENCE</scope>
    <source>
        <strain evidence="2">MG17</strain>
    </source>
</reference>
<dbReference type="AlphaFoldDB" id="A0A9X2KLL8"/>
<accession>A0A9X2KLL8</accession>
<proteinExistence type="predicted"/>
<sequence length="208" mass="22578">MKELMFGGVAAALAAGVYFHGPLKGGETYDKPVAEVYRIVESSPLPSAFDKMVYNQRGGSVTRGGTPEKSMVWYFHANGVQVAKYTVDIASAGEKKARISTSFEMTDAAEKALGKGFAIKGADQYEVIGRASMDEQIDARLDGREFDYARISDAMSGYMMTNMGKIQGEAIKSMDEAAASFKKSDEQRAYSKAQADNAKFKAGEPMVR</sequence>
<dbReference type="EMBL" id="JAMLDX010000012">
    <property type="protein sequence ID" value="MCP3731679.1"/>
    <property type="molecule type" value="Genomic_DNA"/>
</dbReference>
<gene>
    <name evidence="2" type="ORF">M9978_14725</name>
</gene>
<organism evidence="2 3">
    <name type="scientific">Sphingomonas tagetis</name>
    <dbReference type="NCBI Taxonomy" id="2949092"/>
    <lineage>
        <taxon>Bacteria</taxon>
        <taxon>Pseudomonadati</taxon>
        <taxon>Pseudomonadota</taxon>
        <taxon>Alphaproteobacteria</taxon>
        <taxon>Sphingomonadales</taxon>
        <taxon>Sphingomonadaceae</taxon>
        <taxon>Sphingomonas</taxon>
    </lineage>
</organism>